<comment type="caution">
    <text evidence="3">The sequence shown here is derived from an EMBL/GenBank/DDBJ whole genome shotgun (WGS) entry which is preliminary data.</text>
</comment>
<protein>
    <submittedName>
        <fullName evidence="3">Uncharacterized protein</fullName>
    </submittedName>
</protein>
<feature type="compositionally biased region" description="Basic and acidic residues" evidence="2">
    <location>
        <begin position="356"/>
        <end position="366"/>
    </location>
</feature>
<dbReference type="RefSeq" id="WP_037287494.1">
    <property type="nucleotide sequence ID" value="NZ_JEOB01000002.1"/>
</dbReference>
<keyword evidence="4" id="KW-1185">Reference proteome</keyword>
<keyword evidence="1" id="KW-0802">TPR repeat</keyword>
<dbReference type="PATRIC" id="fig|1341156.4.peg.1304"/>
<dbReference type="AlphaFoldDB" id="A0A011WTG2"/>
<dbReference type="Gene3D" id="1.25.40.10">
    <property type="entry name" value="Tetratricopeptide repeat domain"/>
    <property type="match status" value="2"/>
</dbReference>
<dbReference type="Proteomes" id="UP000021369">
    <property type="component" value="Unassembled WGS sequence"/>
</dbReference>
<dbReference type="PROSITE" id="PS50005">
    <property type="entry name" value="TPR"/>
    <property type="match status" value="1"/>
</dbReference>
<feature type="region of interest" description="Disordered" evidence="2">
    <location>
        <begin position="324"/>
        <end position="366"/>
    </location>
</feature>
<evidence type="ECO:0000313" key="4">
    <source>
        <dbReference type="Proteomes" id="UP000021369"/>
    </source>
</evidence>
<dbReference type="PANTHER" id="PTHR12558">
    <property type="entry name" value="CELL DIVISION CYCLE 16,23,27"/>
    <property type="match status" value="1"/>
</dbReference>
<proteinExistence type="predicted"/>
<feature type="repeat" description="TPR" evidence="1">
    <location>
        <begin position="37"/>
        <end position="70"/>
    </location>
</feature>
<dbReference type="Pfam" id="PF13181">
    <property type="entry name" value="TPR_8"/>
    <property type="match status" value="1"/>
</dbReference>
<dbReference type="InterPro" id="IPR019734">
    <property type="entry name" value="TPR_rpt"/>
</dbReference>
<dbReference type="InterPro" id="IPR011990">
    <property type="entry name" value="TPR-like_helical_dom_sf"/>
</dbReference>
<evidence type="ECO:0000313" key="3">
    <source>
        <dbReference type="EMBL" id="EXM40320.1"/>
    </source>
</evidence>
<organism evidence="3 4">
    <name type="scientific">Ruminococcus albus SY3</name>
    <dbReference type="NCBI Taxonomy" id="1341156"/>
    <lineage>
        <taxon>Bacteria</taxon>
        <taxon>Bacillati</taxon>
        <taxon>Bacillota</taxon>
        <taxon>Clostridia</taxon>
        <taxon>Eubacteriales</taxon>
        <taxon>Oscillospiraceae</taxon>
        <taxon>Ruminococcus</taxon>
    </lineage>
</organism>
<evidence type="ECO:0000256" key="1">
    <source>
        <dbReference type="PROSITE-ProRule" id="PRU00339"/>
    </source>
</evidence>
<reference evidence="3 4" key="1">
    <citation type="submission" date="2013-06" db="EMBL/GenBank/DDBJ databases">
        <title>Rumen cellulosomics: divergent fiber-degrading strategies revealed by comparative genome-wide analysis of six Ruminococcal strains.</title>
        <authorList>
            <person name="Dassa B."/>
            <person name="Borovok I."/>
            <person name="Lamed R."/>
            <person name="Flint H."/>
            <person name="Yeoman C.J."/>
            <person name="White B."/>
            <person name="Bayer E.A."/>
        </authorList>
    </citation>
    <scope>NUCLEOTIDE SEQUENCE [LARGE SCALE GENOMIC DNA]</scope>
    <source>
        <strain evidence="3 4">SY3</strain>
    </source>
</reference>
<sequence length="508" mass="57762">MEFDELMAVGKNAFVTADFKTAAEYGVEGHKLRPQDPDPLELAAKAYQAMENYKEAIFYFQKAVQCDIDNGDRYVELGVAYGSNGDTMKALEAFGEAERHEISEDHLSGMYRTLAMVDQELGRYEDAIVNYTKAQESGMVDLELLMYKTVACSMAGKFGDALRTANTIKQLAPTSYDGYELAYTILVNFEQYEEANKELLRAKKYVKELPMDYYFSVSDYEREMFKKDNQNDHLVAALCMLDMGLKETKPNVGEVVNAYLQSAEICLQTGKNEEALQMLQAADQPVQSFNSGFSVLPWVEPPEFESPLSDAYFAANSAKYDGMSSEELNREAEAMAAKSMQEEQEPVDPDMMTPIPDDKPEKYKLPNEPRELSDEVRDKMNLLYMTAYAALNKNDRVLEYAVKLQSSKEAALVNTARYMETKARVDSGAPDPERLYDELIRYYNRQIIKDPSDITVFSFKVQCYIDQEKYDEAISYCRTLSKNVREPLMKQIRDAQKKSEEGAENGET</sequence>
<dbReference type="SUPFAM" id="SSF48452">
    <property type="entry name" value="TPR-like"/>
    <property type="match status" value="2"/>
</dbReference>
<dbReference type="EMBL" id="JEOB01000002">
    <property type="protein sequence ID" value="EXM40320.1"/>
    <property type="molecule type" value="Genomic_DNA"/>
</dbReference>
<evidence type="ECO:0000256" key="2">
    <source>
        <dbReference type="SAM" id="MobiDB-lite"/>
    </source>
</evidence>
<name>A0A011WTG2_RUMAL</name>
<dbReference type="SMART" id="SM00028">
    <property type="entry name" value="TPR"/>
    <property type="match status" value="4"/>
</dbReference>
<gene>
    <name evidence="3" type="ORF">RASY3_10015</name>
</gene>
<dbReference type="PANTHER" id="PTHR12558:SF13">
    <property type="entry name" value="CELL DIVISION CYCLE PROTEIN 27 HOMOLOG"/>
    <property type="match status" value="1"/>
</dbReference>
<accession>A0A011WTG2</accession>
<dbReference type="OrthoDB" id="2078583at2"/>